<proteinExistence type="predicted"/>
<dbReference type="VEuPathDB" id="FungiDB:HpaG810976"/>
<reference evidence="1" key="2">
    <citation type="submission" date="2015-06" db="UniProtKB">
        <authorList>
            <consortium name="EnsemblProtists"/>
        </authorList>
    </citation>
    <scope>IDENTIFICATION</scope>
    <source>
        <strain evidence="1">Emoy2</strain>
    </source>
</reference>
<dbReference type="EMBL" id="JH598006">
    <property type="status" value="NOT_ANNOTATED_CDS"/>
    <property type="molecule type" value="Genomic_DNA"/>
</dbReference>
<dbReference type="EnsemblProtists" id="HpaT810976">
    <property type="protein sequence ID" value="HpaP810976"/>
    <property type="gene ID" value="HpaG810976"/>
</dbReference>
<keyword evidence="2" id="KW-1185">Reference proteome</keyword>
<reference evidence="2" key="1">
    <citation type="journal article" date="2010" name="Science">
        <title>Signatures of adaptation to obligate biotrophy in the Hyaloperonospora arabidopsidis genome.</title>
        <authorList>
            <person name="Baxter L."/>
            <person name="Tripathy S."/>
            <person name="Ishaque N."/>
            <person name="Boot N."/>
            <person name="Cabral A."/>
            <person name="Kemen E."/>
            <person name="Thines M."/>
            <person name="Ah-Fong A."/>
            <person name="Anderson R."/>
            <person name="Badejoko W."/>
            <person name="Bittner-Eddy P."/>
            <person name="Boore J.L."/>
            <person name="Chibucos M.C."/>
            <person name="Coates M."/>
            <person name="Dehal P."/>
            <person name="Delehaunty K."/>
            <person name="Dong S."/>
            <person name="Downton P."/>
            <person name="Dumas B."/>
            <person name="Fabro G."/>
            <person name="Fronick C."/>
            <person name="Fuerstenberg S.I."/>
            <person name="Fulton L."/>
            <person name="Gaulin E."/>
            <person name="Govers F."/>
            <person name="Hughes L."/>
            <person name="Humphray S."/>
            <person name="Jiang R.H."/>
            <person name="Judelson H."/>
            <person name="Kamoun S."/>
            <person name="Kyung K."/>
            <person name="Meijer H."/>
            <person name="Minx P."/>
            <person name="Morris P."/>
            <person name="Nelson J."/>
            <person name="Phuntumart V."/>
            <person name="Qutob D."/>
            <person name="Rehmany A."/>
            <person name="Rougon-Cardoso A."/>
            <person name="Ryden P."/>
            <person name="Torto-Alalibo T."/>
            <person name="Studholme D."/>
            <person name="Wang Y."/>
            <person name="Win J."/>
            <person name="Wood J."/>
            <person name="Clifton S.W."/>
            <person name="Rogers J."/>
            <person name="Van den Ackerveken G."/>
            <person name="Jones J.D."/>
            <person name="McDowell J.M."/>
            <person name="Beynon J."/>
            <person name="Tyler B.M."/>
        </authorList>
    </citation>
    <scope>NUCLEOTIDE SEQUENCE [LARGE SCALE GENOMIC DNA]</scope>
    <source>
        <strain evidence="2">Emoy2</strain>
    </source>
</reference>
<dbReference type="Proteomes" id="UP000011713">
    <property type="component" value="Unassembled WGS sequence"/>
</dbReference>
<dbReference type="AlphaFoldDB" id="M4BWS5"/>
<name>M4BWS5_HYAAE</name>
<organism evidence="1 2">
    <name type="scientific">Hyaloperonospora arabidopsidis (strain Emoy2)</name>
    <name type="common">Downy mildew agent</name>
    <name type="synonym">Peronospora arabidopsidis</name>
    <dbReference type="NCBI Taxonomy" id="559515"/>
    <lineage>
        <taxon>Eukaryota</taxon>
        <taxon>Sar</taxon>
        <taxon>Stramenopiles</taxon>
        <taxon>Oomycota</taxon>
        <taxon>Peronosporomycetes</taxon>
        <taxon>Peronosporales</taxon>
        <taxon>Peronosporaceae</taxon>
        <taxon>Hyaloperonospora</taxon>
    </lineage>
</organism>
<evidence type="ECO:0000313" key="1">
    <source>
        <dbReference type="EnsemblProtists" id="HpaP810976"/>
    </source>
</evidence>
<protein>
    <submittedName>
        <fullName evidence="1">Uncharacterized protein</fullName>
    </submittedName>
</protein>
<dbReference type="HOGENOM" id="CLU_2325206_0_0_1"/>
<sequence>MISRRRDQNHRAAAKAYYKLLCALNGNRASDLQSKANVTCNVKVAISLKAARTVVHKRAACWIDRSLGGMMATVVLAREKDGMTVTYWDNQDVFVLCSA</sequence>
<dbReference type="InParanoid" id="M4BWS5"/>
<evidence type="ECO:0000313" key="2">
    <source>
        <dbReference type="Proteomes" id="UP000011713"/>
    </source>
</evidence>
<accession>M4BWS5</accession>